<evidence type="ECO:0000313" key="5">
    <source>
        <dbReference type="Proteomes" id="UP000277580"/>
    </source>
</evidence>
<feature type="region of interest" description="Disordered" evidence="1">
    <location>
        <begin position="266"/>
        <end position="323"/>
    </location>
</feature>
<dbReference type="GO" id="GO:0000398">
    <property type="term" value="P:mRNA splicing, via spliceosome"/>
    <property type="evidence" value="ECO:0007669"/>
    <property type="project" value="TreeGrafter"/>
</dbReference>
<keyword evidence="5" id="KW-1185">Reference proteome</keyword>
<dbReference type="Pfam" id="PF04676">
    <property type="entry name" value="CwfJ_C_2"/>
    <property type="match status" value="1"/>
</dbReference>
<feature type="domain" description="Cwf19-like C-terminal" evidence="3">
    <location>
        <begin position="323"/>
        <end position="446"/>
    </location>
</feature>
<dbReference type="GO" id="GO:0071014">
    <property type="term" value="C:post-mRNA release spliceosomal complex"/>
    <property type="evidence" value="ECO:0007669"/>
    <property type="project" value="TreeGrafter"/>
</dbReference>
<reference evidence="4 5" key="1">
    <citation type="journal article" date="2018" name="Nat. Ecol. Evol.">
        <title>Pezizomycetes genomes reveal the molecular basis of ectomycorrhizal truffle lifestyle.</title>
        <authorList>
            <person name="Murat C."/>
            <person name="Payen T."/>
            <person name="Noel B."/>
            <person name="Kuo A."/>
            <person name="Morin E."/>
            <person name="Chen J."/>
            <person name="Kohler A."/>
            <person name="Krizsan K."/>
            <person name="Balestrini R."/>
            <person name="Da Silva C."/>
            <person name="Montanini B."/>
            <person name="Hainaut M."/>
            <person name="Levati E."/>
            <person name="Barry K.W."/>
            <person name="Belfiori B."/>
            <person name="Cichocki N."/>
            <person name="Clum A."/>
            <person name="Dockter R.B."/>
            <person name="Fauchery L."/>
            <person name="Guy J."/>
            <person name="Iotti M."/>
            <person name="Le Tacon F."/>
            <person name="Lindquist E.A."/>
            <person name="Lipzen A."/>
            <person name="Malagnac F."/>
            <person name="Mello A."/>
            <person name="Molinier V."/>
            <person name="Miyauchi S."/>
            <person name="Poulain J."/>
            <person name="Riccioni C."/>
            <person name="Rubini A."/>
            <person name="Sitrit Y."/>
            <person name="Splivallo R."/>
            <person name="Traeger S."/>
            <person name="Wang M."/>
            <person name="Zifcakova L."/>
            <person name="Wipf D."/>
            <person name="Zambonelli A."/>
            <person name="Paolocci F."/>
            <person name="Nowrousian M."/>
            <person name="Ottonello S."/>
            <person name="Baldrian P."/>
            <person name="Spatafora J.W."/>
            <person name="Henrissat B."/>
            <person name="Nagy L.G."/>
            <person name="Aury J.M."/>
            <person name="Wincker P."/>
            <person name="Grigoriev I.V."/>
            <person name="Bonfante P."/>
            <person name="Martin F.M."/>
        </authorList>
    </citation>
    <scope>NUCLEOTIDE SEQUENCE [LARGE SCALE GENOMIC DNA]</scope>
    <source>
        <strain evidence="4 5">CCBAS932</strain>
    </source>
</reference>
<name>A0A3N4KDQ4_9PEZI</name>
<dbReference type="GO" id="GO:0061632">
    <property type="term" value="F:RNA lariat debranching enzyme activator activity"/>
    <property type="evidence" value="ECO:0007669"/>
    <property type="project" value="TreeGrafter"/>
</dbReference>
<evidence type="ECO:0000256" key="1">
    <source>
        <dbReference type="SAM" id="MobiDB-lite"/>
    </source>
</evidence>
<protein>
    <recommendedName>
        <fullName evidence="6">CwfJ domain-containing protein</fullName>
    </recommendedName>
</protein>
<dbReference type="InterPro" id="IPR006767">
    <property type="entry name" value="Cwf19-like_C_dom-2"/>
</dbReference>
<dbReference type="InterPro" id="IPR006768">
    <property type="entry name" value="Cwf19-like_C_dom-1"/>
</dbReference>
<dbReference type="Gene3D" id="3.30.428.10">
    <property type="entry name" value="HIT-like"/>
    <property type="match status" value="1"/>
</dbReference>
<feature type="domain" description="Cwf19-like protein C-terminal" evidence="2">
    <location>
        <begin position="462"/>
        <end position="516"/>
    </location>
</feature>
<dbReference type="EMBL" id="ML119160">
    <property type="protein sequence ID" value="RPB08643.1"/>
    <property type="molecule type" value="Genomic_DNA"/>
</dbReference>
<dbReference type="InterPro" id="IPR036265">
    <property type="entry name" value="HIT-like_sf"/>
</dbReference>
<evidence type="ECO:0000259" key="3">
    <source>
        <dbReference type="Pfam" id="PF04677"/>
    </source>
</evidence>
<gene>
    <name evidence="4" type="ORF">P167DRAFT_560433</name>
</gene>
<dbReference type="InterPro" id="IPR040194">
    <property type="entry name" value="Cwf19-like"/>
</dbReference>
<dbReference type="PANTHER" id="PTHR12072">
    <property type="entry name" value="CWF19, CELL CYCLE CONTROL PROTEIN"/>
    <property type="match status" value="1"/>
</dbReference>
<dbReference type="InParanoid" id="A0A3N4KDQ4"/>
<dbReference type="Proteomes" id="UP000277580">
    <property type="component" value="Unassembled WGS sequence"/>
</dbReference>
<evidence type="ECO:0000259" key="2">
    <source>
        <dbReference type="Pfam" id="PF04676"/>
    </source>
</evidence>
<evidence type="ECO:0008006" key="6">
    <source>
        <dbReference type="Google" id="ProtNLM"/>
    </source>
</evidence>
<organism evidence="4 5">
    <name type="scientific">Morchella conica CCBAS932</name>
    <dbReference type="NCBI Taxonomy" id="1392247"/>
    <lineage>
        <taxon>Eukaryota</taxon>
        <taxon>Fungi</taxon>
        <taxon>Dikarya</taxon>
        <taxon>Ascomycota</taxon>
        <taxon>Pezizomycotina</taxon>
        <taxon>Pezizomycetes</taxon>
        <taxon>Pezizales</taxon>
        <taxon>Morchellaceae</taxon>
        <taxon>Morchella</taxon>
    </lineage>
</organism>
<dbReference type="FunCoup" id="A0A3N4KDQ4">
    <property type="interactions" value="1110"/>
</dbReference>
<dbReference type="CDD" id="cd07380">
    <property type="entry name" value="MPP_CWF19_N"/>
    <property type="match status" value="1"/>
</dbReference>
<evidence type="ECO:0000313" key="4">
    <source>
        <dbReference type="EMBL" id="RPB08643.1"/>
    </source>
</evidence>
<accession>A0A3N4KDQ4</accession>
<sequence length="518" mass="55904">MAAKILVIGATNGSFIEAFTKATALHTKNNFSLALLLGDLFAAPGTTDTPSDTENIQKLLRGEIKVPLPTYFGLGRHSLPPSVREKIASSAGEVCENLFFLGKKTVLNTSEGVRIVALGGRLDSNIQTAAKPEADAGEAADLPYYSPLDARTLKGCNSADLLLTYDWPADVERGSAVPLPPALGGGGSSGSPSIAELAMMIRPRYHFAAAGAAFWEREPYRNVVRDSDAKGEGARVTRFLGVGDWGNEAKAKSLYAFSITPQDTNVAVPPNATPSPYREKTKKRTAGQADGGGSFFWGEHIRDDRGGKRGKGGPRAPKPPPGPENCFFCLSYPKLEKHLIVSIGNDAYLTTAKGPLTKASATLPFAAHILIIPLTHTPTLALIDDGEARASTAAEMTRYKDAISAMLEPRGFGTVTFEIARAGGVHAHWQVVPVPSDKMEVVEEAFRGEAERDGLAALERREVSEGEEYFRVWFGRRVLAKVLGLQTVHWKDCVLSLEEEKGDAERFKEAFKEFDFSL</sequence>
<proteinExistence type="predicted"/>
<dbReference type="AlphaFoldDB" id="A0A3N4KDQ4"/>
<dbReference type="SUPFAM" id="SSF54197">
    <property type="entry name" value="HIT-like"/>
    <property type="match status" value="1"/>
</dbReference>
<dbReference type="STRING" id="1392247.A0A3N4KDQ4"/>
<dbReference type="PANTHER" id="PTHR12072:SF4">
    <property type="entry name" value="CWF19-LIKE PROTEIN 1"/>
    <property type="match status" value="1"/>
</dbReference>
<dbReference type="OrthoDB" id="444325at2759"/>
<dbReference type="Pfam" id="PF04677">
    <property type="entry name" value="CwfJ_C_1"/>
    <property type="match status" value="1"/>
</dbReference>